<proteinExistence type="predicted"/>
<comment type="caution">
    <text evidence="1">The sequence shown here is derived from an EMBL/GenBank/DDBJ whole genome shotgun (WGS) entry which is preliminary data.</text>
</comment>
<dbReference type="EMBL" id="NUAP01000066">
    <property type="protein sequence ID" value="PEN83091.1"/>
    <property type="molecule type" value="Genomic_DNA"/>
</dbReference>
<name>A0AB36SW97_9BACI</name>
<sequence>MPKQYIKNNNKFNNKIGTRVLDIITPYIKRTMSEELNIFLIGADVKDKDSMRYKIQNSLKNSANIYLPENIFEEDMFQKEQNLLSLENILADSVDAVVMCVESPGSFTELGAFSNHKELSQKLIVCPDIKYERAKSFINLGPIKYLKQKTKSIIFHLDYTKDLSQDNLDTLIKYIRKIKRNNGISNYDISNPIFAERYVLALLYVLENINKANIIDIIKKIKNDPNEKEKVISIVNSALSTLSQKKELNFNFNEKLYSLSPKGKERLTNEYTPSFIYKNLDILRIEVLNFQLRKINRLT</sequence>
<dbReference type="RefSeq" id="WP_098127052.1">
    <property type="nucleotide sequence ID" value="NZ_NUAP01000066.1"/>
</dbReference>
<accession>A0AB36SW97</accession>
<dbReference type="AlphaFoldDB" id="A0AB36SW97"/>
<dbReference type="NCBIfam" id="NF038232">
    <property type="entry name" value="STM3845_fam"/>
    <property type="match status" value="1"/>
</dbReference>
<organism evidence="1 2">
    <name type="scientific">Bacillus toyonensis</name>
    <dbReference type="NCBI Taxonomy" id="155322"/>
    <lineage>
        <taxon>Bacteria</taxon>
        <taxon>Bacillati</taxon>
        <taxon>Bacillota</taxon>
        <taxon>Bacilli</taxon>
        <taxon>Bacillales</taxon>
        <taxon>Bacillaceae</taxon>
        <taxon>Bacillus</taxon>
        <taxon>Bacillus cereus group</taxon>
    </lineage>
</organism>
<reference evidence="1 2" key="1">
    <citation type="submission" date="2017-09" db="EMBL/GenBank/DDBJ databases">
        <title>Large-scale bioinformatics analysis of Bacillus genomes uncovers conserved roles of natural products in bacterial physiology.</title>
        <authorList>
            <consortium name="Agbiome Team Llc"/>
            <person name="Bleich R.M."/>
            <person name="Kirk G.J."/>
            <person name="Santa Maria K.C."/>
            <person name="Allen S.E."/>
            <person name="Farag S."/>
            <person name="Shank E.A."/>
            <person name="Bowers A."/>
        </authorList>
    </citation>
    <scope>NUCLEOTIDE SEQUENCE [LARGE SCALE GENOMIC DNA]</scope>
    <source>
        <strain evidence="1 2">AFS027629</strain>
    </source>
</reference>
<evidence type="ECO:0008006" key="3">
    <source>
        <dbReference type="Google" id="ProtNLM"/>
    </source>
</evidence>
<protein>
    <recommendedName>
        <fullName evidence="3">UDP-3-O-(3-hydroxymyristoyl)glucosamine N-acyltransferase</fullName>
    </recommendedName>
</protein>
<evidence type="ECO:0000313" key="2">
    <source>
        <dbReference type="Proteomes" id="UP000220078"/>
    </source>
</evidence>
<evidence type="ECO:0000313" key="1">
    <source>
        <dbReference type="EMBL" id="PEN83091.1"/>
    </source>
</evidence>
<dbReference type="InterPro" id="IPR049725">
    <property type="entry name" value="STM3845-like"/>
</dbReference>
<gene>
    <name evidence="1" type="ORF">CN551_29325</name>
</gene>
<dbReference type="Proteomes" id="UP000220078">
    <property type="component" value="Unassembled WGS sequence"/>
</dbReference>